<proteinExistence type="predicted"/>
<reference evidence="1 2" key="1">
    <citation type="submission" date="2019-06" db="EMBL/GenBank/DDBJ databases">
        <title>Phylogeography and genetic diversity of Francisella tularensis subsp. holarctica in France (1947-2018).</title>
        <authorList>
            <person name="Kevin M."/>
            <person name="Madani N."/>
            <person name="Maurin M."/>
        </authorList>
    </citation>
    <scope>NUCLEOTIDE SEQUENCE [LARGE SCALE GENOMIC DNA]</scope>
    <source>
        <strain evidence="1 2">ATCC 15482</strain>
    </source>
</reference>
<comment type="caution">
    <text evidence="1">The sequence shown here is derived from an EMBL/GenBank/DDBJ whole genome shotgun (WGS) entry which is preliminary data.</text>
</comment>
<sequence length="86" mass="9770">MPENNSDSINTIHGNNRIINKIFLNIADSRKPGSNTAIKTTTTIDKIPITKENKEIFFFDIKTNLSSQIAQKQIASLRYPIMLQHI</sequence>
<evidence type="ECO:0000313" key="2">
    <source>
        <dbReference type="Proteomes" id="UP000469081"/>
    </source>
</evidence>
<dbReference type="Proteomes" id="UP000469081">
    <property type="component" value="Unassembled WGS sequence"/>
</dbReference>
<gene>
    <name evidence="1" type="ORF">FNC33_05960</name>
</gene>
<name>A0A6I4RV54_FRATU</name>
<dbReference type="AlphaFoldDB" id="A0A6I4RV54"/>
<evidence type="ECO:0000313" key="1">
    <source>
        <dbReference type="EMBL" id="MWZ40091.1"/>
    </source>
</evidence>
<dbReference type="EMBL" id="VJEZ01000007">
    <property type="protein sequence ID" value="MWZ40091.1"/>
    <property type="molecule type" value="Genomic_DNA"/>
</dbReference>
<protein>
    <submittedName>
        <fullName evidence="1">Uncharacterized protein</fullName>
    </submittedName>
</protein>
<organism evidence="1 2">
    <name type="scientific">Francisella tularensis</name>
    <dbReference type="NCBI Taxonomy" id="263"/>
    <lineage>
        <taxon>Bacteria</taxon>
        <taxon>Pseudomonadati</taxon>
        <taxon>Pseudomonadota</taxon>
        <taxon>Gammaproteobacteria</taxon>
        <taxon>Thiotrichales</taxon>
        <taxon>Francisellaceae</taxon>
        <taxon>Francisella</taxon>
    </lineage>
</organism>
<accession>A0A6I4RV54</accession>